<dbReference type="AlphaFoldDB" id="A0A916XGM7"/>
<name>A0A916XGM7_9BURK</name>
<feature type="transmembrane region" description="Helical" evidence="7">
    <location>
        <begin position="29"/>
        <end position="50"/>
    </location>
</feature>
<evidence type="ECO:0000256" key="3">
    <source>
        <dbReference type="ARBA" id="ARBA00022475"/>
    </source>
</evidence>
<gene>
    <name evidence="10" type="ORF">GCM10011396_17180</name>
</gene>
<evidence type="ECO:0000259" key="8">
    <source>
        <dbReference type="Pfam" id="PF00924"/>
    </source>
</evidence>
<dbReference type="PANTHER" id="PTHR30566:SF25">
    <property type="entry name" value="INNER MEMBRANE PROTEIN"/>
    <property type="match status" value="1"/>
</dbReference>
<dbReference type="GO" id="GO:0008381">
    <property type="term" value="F:mechanosensitive monoatomic ion channel activity"/>
    <property type="evidence" value="ECO:0007669"/>
    <property type="project" value="UniProtKB-ARBA"/>
</dbReference>
<evidence type="ECO:0000256" key="5">
    <source>
        <dbReference type="ARBA" id="ARBA00022989"/>
    </source>
</evidence>
<evidence type="ECO:0000256" key="4">
    <source>
        <dbReference type="ARBA" id="ARBA00022692"/>
    </source>
</evidence>
<evidence type="ECO:0000256" key="1">
    <source>
        <dbReference type="ARBA" id="ARBA00004651"/>
    </source>
</evidence>
<comment type="subcellular location">
    <subcellularLocation>
        <location evidence="1">Cell membrane</location>
        <topology evidence="1">Multi-pass membrane protein</topology>
    </subcellularLocation>
</comment>
<sequence length="402" mass="44499">MGFVMDIGFVERAETLNPFLAKPILNIPVASWLIAFAATIISYLAMQFVLGHFRRRLQRKSGAPQPEDKNTWHARDMLLEILGSTSKLALAVTALLIGIALLDLPDRWGDKIHNLWFLAFGLQLALWINKAINIAAKRYFLSIAPDGEAGTGATTVSQTLTVWGLQALLWIIFFLAMLANVGVNITAFVASLGIGGIAVALAVQNILGDLFASLSIAVDKPFEVGDAINVDGKSGTVEHVGLKTTRIRADSGEQIVIANSALLKNTILNYKRMQNRRIQFELVISFDNPPELAEKIPLLIRKIIEAQPEVRYDRAHFKSFTPHSMHFDIVYFMIKPNYALYMDTQQNINLALLKELGKLGVSFTPPTQTMYVLTDKSEIKQDRQSATPLQVSQANRAVAKSI</sequence>
<evidence type="ECO:0000256" key="7">
    <source>
        <dbReference type="SAM" id="Phobius"/>
    </source>
</evidence>
<evidence type="ECO:0000256" key="6">
    <source>
        <dbReference type="ARBA" id="ARBA00023136"/>
    </source>
</evidence>
<keyword evidence="4 7" id="KW-0812">Transmembrane</keyword>
<keyword evidence="5 7" id="KW-1133">Transmembrane helix</keyword>
<keyword evidence="11" id="KW-1185">Reference proteome</keyword>
<dbReference type="Pfam" id="PF21088">
    <property type="entry name" value="MS_channel_1st"/>
    <property type="match status" value="1"/>
</dbReference>
<keyword evidence="6 7" id="KW-0472">Membrane</keyword>
<dbReference type="InterPro" id="IPR023408">
    <property type="entry name" value="MscS_beta-dom_sf"/>
</dbReference>
<accession>A0A916XGM7</accession>
<feature type="domain" description="Mechanosensitive ion channel transmembrane helices 2/3" evidence="9">
    <location>
        <begin position="168"/>
        <end position="204"/>
    </location>
</feature>
<dbReference type="GO" id="GO:0005886">
    <property type="term" value="C:plasma membrane"/>
    <property type="evidence" value="ECO:0007669"/>
    <property type="project" value="UniProtKB-SubCell"/>
</dbReference>
<evidence type="ECO:0000313" key="10">
    <source>
        <dbReference type="EMBL" id="GGC70627.1"/>
    </source>
</evidence>
<reference evidence="10" key="1">
    <citation type="journal article" date="2014" name="Int. J. Syst. Evol. Microbiol.">
        <title>Complete genome sequence of Corynebacterium casei LMG S-19264T (=DSM 44701T), isolated from a smear-ripened cheese.</title>
        <authorList>
            <consortium name="US DOE Joint Genome Institute (JGI-PGF)"/>
            <person name="Walter F."/>
            <person name="Albersmeier A."/>
            <person name="Kalinowski J."/>
            <person name="Ruckert C."/>
        </authorList>
    </citation>
    <scope>NUCLEOTIDE SEQUENCE</scope>
    <source>
        <strain evidence="10">CGMCC 1.10998</strain>
    </source>
</reference>
<evidence type="ECO:0000313" key="11">
    <source>
        <dbReference type="Proteomes" id="UP000637423"/>
    </source>
</evidence>
<dbReference type="InterPro" id="IPR011014">
    <property type="entry name" value="MscS_channel_TM-2"/>
</dbReference>
<feature type="domain" description="Mechanosensitive ion channel MscS" evidence="8">
    <location>
        <begin position="205"/>
        <end position="272"/>
    </location>
</feature>
<dbReference type="PANTHER" id="PTHR30566">
    <property type="entry name" value="YNAI-RELATED MECHANOSENSITIVE ION CHANNEL"/>
    <property type="match status" value="1"/>
</dbReference>
<proteinExistence type="inferred from homology"/>
<evidence type="ECO:0000259" key="9">
    <source>
        <dbReference type="Pfam" id="PF21088"/>
    </source>
</evidence>
<feature type="transmembrane region" description="Helical" evidence="7">
    <location>
        <begin position="114"/>
        <end position="132"/>
    </location>
</feature>
<dbReference type="Proteomes" id="UP000637423">
    <property type="component" value="Unassembled WGS sequence"/>
</dbReference>
<dbReference type="SUPFAM" id="SSF50182">
    <property type="entry name" value="Sm-like ribonucleoproteins"/>
    <property type="match status" value="1"/>
</dbReference>
<keyword evidence="3" id="KW-1003">Cell membrane</keyword>
<dbReference type="Pfam" id="PF00924">
    <property type="entry name" value="MS_channel_2nd"/>
    <property type="match status" value="1"/>
</dbReference>
<dbReference type="Gene3D" id="3.30.70.100">
    <property type="match status" value="1"/>
</dbReference>
<dbReference type="EMBL" id="BMED01000001">
    <property type="protein sequence ID" value="GGC70627.1"/>
    <property type="molecule type" value="Genomic_DNA"/>
</dbReference>
<comment type="similarity">
    <text evidence="2">Belongs to the MscS (TC 1.A.23) family.</text>
</comment>
<dbReference type="InterPro" id="IPR011066">
    <property type="entry name" value="MscS_channel_C_sf"/>
</dbReference>
<protein>
    <submittedName>
        <fullName evidence="10">Mechanosensitive ion channel protein MscS</fullName>
    </submittedName>
</protein>
<comment type="caution">
    <text evidence="10">The sequence shown here is derived from an EMBL/GenBank/DDBJ whole genome shotgun (WGS) entry which is preliminary data.</text>
</comment>
<reference evidence="10" key="2">
    <citation type="submission" date="2020-09" db="EMBL/GenBank/DDBJ databases">
        <authorList>
            <person name="Sun Q."/>
            <person name="Zhou Y."/>
        </authorList>
    </citation>
    <scope>NUCLEOTIDE SEQUENCE</scope>
    <source>
        <strain evidence="10">CGMCC 1.10998</strain>
    </source>
</reference>
<feature type="transmembrane region" description="Helical" evidence="7">
    <location>
        <begin position="78"/>
        <end position="102"/>
    </location>
</feature>
<dbReference type="Gene3D" id="2.30.30.60">
    <property type="match status" value="1"/>
</dbReference>
<organism evidence="10 11">
    <name type="scientific">Undibacterium terreum</name>
    <dbReference type="NCBI Taxonomy" id="1224302"/>
    <lineage>
        <taxon>Bacteria</taxon>
        <taxon>Pseudomonadati</taxon>
        <taxon>Pseudomonadota</taxon>
        <taxon>Betaproteobacteria</taxon>
        <taxon>Burkholderiales</taxon>
        <taxon>Oxalobacteraceae</taxon>
        <taxon>Undibacterium</taxon>
    </lineage>
</organism>
<dbReference type="Gene3D" id="1.10.287.1260">
    <property type="match status" value="1"/>
</dbReference>
<evidence type="ECO:0000256" key="2">
    <source>
        <dbReference type="ARBA" id="ARBA00008017"/>
    </source>
</evidence>
<dbReference type="SUPFAM" id="SSF82861">
    <property type="entry name" value="Mechanosensitive channel protein MscS (YggB), transmembrane region"/>
    <property type="match status" value="1"/>
</dbReference>
<feature type="transmembrane region" description="Helical" evidence="7">
    <location>
        <begin position="160"/>
        <end position="179"/>
    </location>
</feature>
<dbReference type="SUPFAM" id="SSF82689">
    <property type="entry name" value="Mechanosensitive channel protein MscS (YggB), C-terminal domain"/>
    <property type="match status" value="1"/>
</dbReference>
<dbReference type="InterPro" id="IPR049142">
    <property type="entry name" value="MS_channel_1st"/>
</dbReference>
<dbReference type="InterPro" id="IPR006685">
    <property type="entry name" value="MscS_channel_2nd"/>
</dbReference>
<dbReference type="InterPro" id="IPR010920">
    <property type="entry name" value="LSM_dom_sf"/>
</dbReference>
<feature type="transmembrane region" description="Helical" evidence="7">
    <location>
        <begin position="185"/>
        <end position="203"/>
    </location>
</feature>